<evidence type="ECO:0000313" key="2">
    <source>
        <dbReference type="Proteomes" id="UP000242715"/>
    </source>
</evidence>
<organism evidence="1 2">
    <name type="scientific">Trifolium subterraneum</name>
    <name type="common">Subterranean clover</name>
    <dbReference type="NCBI Taxonomy" id="3900"/>
    <lineage>
        <taxon>Eukaryota</taxon>
        <taxon>Viridiplantae</taxon>
        <taxon>Streptophyta</taxon>
        <taxon>Embryophyta</taxon>
        <taxon>Tracheophyta</taxon>
        <taxon>Spermatophyta</taxon>
        <taxon>Magnoliopsida</taxon>
        <taxon>eudicotyledons</taxon>
        <taxon>Gunneridae</taxon>
        <taxon>Pentapetalae</taxon>
        <taxon>rosids</taxon>
        <taxon>fabids</taxon>
        <taxon>Fabales</taxon>
        <taxon>Fabaceae</taxon>
        <taxon>Papilionoideae</taxon>
        <taxon>50 kb inversion clade</taxon>
        <taxon>NPAAA clade</taxon>
        <taxon>Hologalegina</taxon>
        <taxon>IRL clade</taxon>
        <taxon>Trifolieae</taxon>
        <taxon>Trifolium</taxon>
    </lineage>
</organism>
<dbReference type="OrthoDB" id="1937429at2759"/>
<sequence length="60" mass="6937">MIRKAFPGDSLPVSSRHAEQVIRLPSRKDSDTQLDFSEYGETVDEVYFQFEQHLEFASSN</sequence>
<dbReference type="Proteomes" id="UP000242715">
    <property type="component" value="Unassembled WGS sequence"/>
</dbReference>
<reference evidence="2" key="1">
    <citation type="journal article" date="2017" name="Front. Plant Sci.">
        <title>Climate Clever Clovers: New Paradigm to Reduce the Environmental Footprint of Ruminants by Breeding Low Methanogenic Forages Utilizing Haplotype Variation.</title>
        <authorList>
            <person name="Kaur P."/>
            <person name="Appels R."/>
            <person name="Bayer P.E."/>
            <person name="Keeble-Gagnere G."/>
            <person name="Wang J."/>
            <person name="Hirakawa H."/>
            <person name="Shirasawa K."/>
            <person name="Vercoe P."/>
            <person name="Stefanova K."/>
            <person name="Durmic Z."/>
            <person name="Nichols P."/>
            <person name="Revell C."/>
            <person name="Isobe S.N."/>
            <person name="Edwards D."/>
            <person name="Erskine W."/>
        </authorList>
    </citation>
    <scope>NUCLEOTIDE SEQUENCE [LARGE SCALE GENOMIC DNA]</scope>
    <source>
        <strain evidence="2">cv. Daliak</strain>
    </source>
</reference>
<dbReference type="EMBL" id="DF973182">
    <property type="protein sequence ID" value="GAU18323.1"/>
    <property type="molecule type" value="Genomic_DNA"/>
</dbReference>
<proteinExistence type="predicted"/>
<gene>
    <name evidence="1" type="ORF">TSUD_202120</name>
</gene>
<protein>
    <submittedName>
        <fullName evidence="1">Uncharacterized protein</fullName>
    </submittedName>
</protein>
<evidence type="ECO:0000313" key="1">
    <source>
        <dbReference type="EMBL" id="GAU18323.1"/>
    </source>
</evidence>
<keyword evidence="2" id="KW-1185">Reference proteome</keyword>
<name>A0A2Z6M819_TRISU</name>
<accession>A0A2Z6M819</accession>
<dbReference type="AlphaFoldDB" id="A0A2Z6M819"/>